<organism evidence="3 4">
    <name type="scientific">Haemaphysalis longicornis</name>
    <name type="common">Bush tick</name>
    <dbReference type="NCBI Taxonomy" id="44386"/>
    <lineage>
        <taxon>Eukaryota</taxon>
        <taxon>Metazoa</taxon>
        <taxon>Ecdysozoa</taxon>
        <taxon>Arthropoda</taxon>
        <taxon>Chelicerata</taxon>
        <taxon>Arachnida</taxon>
        <taxon>Acari</taxon>
        <taxon>Parasitiformes</taxon>
        <taxon>Ixodida</taxon>
        <taxon>Ixodoidea</taxon>
        <taxon>Ixodidae</taxon>
        <taxon>Haemaphysalinae</taxon>
        <taxon>Haemaphysalis</taxon>
    </lineage>
</organism>
<protein>
    <recommendedName>
        <fullName evidence="2">Copper homeostasis protein cutC homolog</fullName>
    </recommendedName>
</protein>
<dbReference type="PANTHER" id="PTHR12598:SF0">
    <property type="entry name" value="COPPER HOMEOSTASIS PROTEIN CUTC HOMOLOG"/>
    <property type="match status" value="1"/>
</dbReference>
<dbReference type="EMBL" id="JABSTR010000011">
    <property type="protein sequence ID" value="KAH9382530.1"/>
    <property type="molecule type" value="Genomic_DNA"/>
</dbReference>
<evidence type="ECO:0000313" key="3">
    <source>
        <dbReference type="EMBL" id="KAH9382530.1"/>
    </source>
</evidence>
<comment type="caution">
    <text evidence="3">The sequence shown here is derived from an EMBL/GenBank/DDBJ whole genome shotgun (WGS) entry which is preliminary data.</text>
</comment>
<keyword evidence="4" id="KW-1185">Reference proteome</keyword>
<dbReference type="GO" id="GO:0005507">
    <property type="term" value="F:copper ion binding"/>
    <property type="evidence" value="ECO:0007669"/>
    <property type="project" value="TreeGrafter"/>
</dbReference>
<evidence type="ECO:0000256" key="2">
    <source>
        <dbReference type="ARBA" id="ARBA00019014"/>
    </source>
</evidence>
<dbReference type="OrthoDB" id="7392499at2759"/>
<dbReference type="InterPro" id="IPR005627">
    <property type="entry name" value="CutC-like"/>
</dbReference>
<dbReference type="PANTHER" id="PTHR12598">
    <property type="entry name" value="COPPER HOMEOSTASIS PROTEIN CUTC"/>
    <property type="match status" value="1"/>
</dbReference>
<dbReference type="VEuPathDB" id="VectorBase:HLOH_046817"/>
<sequence length="98" mass="10603">MLSGRTRAPLAAPTCAGTFVAVRQRCPALPVMVLVRPRAGDFCFSPEEVEAMETDIRLFRQHGASGFVLGALTRCVNQPPSTGLFCSEQISFRVICST</sequence>
<dbReference type="AlphaFoldDB" id="A0A9J6H413"/>
<accession>A0A9J6H413</accession>
<gene>
    <name evidence="3" type="ORF">HPB48_022364</name>
</gene>
<dbReference type="Gene3D" id="3.20.20.380">
    <property type="entry name" value="Copper homeostasis (CutC) domain"/>
    <property type="match status" value="1"/>
</dbReference>
<dbReference type="Pfam" id="PF03932">
    <property type="entry name" value="CutC"/>
    <property type="match status" value="1"/>
</dbReference>
<evidence type="ECO:0000313" key="4">
    <source>
        <dbReference type="Proteomes" id="UP000821853"/>
    </source>
</evidence>
<dbReference type="InterPro" id="IPR036822">
    <property type="entry name" value="CutC-like_dom_sf"/>
</dbReference>
<name>A0A9J6H413_HAELO</name>
<evidence type="ECO:0000256" key="1">
    <source>
        <dbReference type="ARBA" id="ARBA00007768"/>
    </source>
</evidence>
<dbReference type="Proteomes" id="UP000821853">
    <property type="component" value="Chromosome 9"/>
</dbReference>
<dbReference type="SUPFAM" id="SSF110395">
    <property type="entry name" value="CutC-like"/>
    <property type="match status" value="1"/>
</dbReference>
<reference evidence="3 4" key="1">
    <citation type="journal article" date="2020" name="Cell">
        <title>Large-Scale Comparative Analyses of Tick Genomes Elucidate Their Genetic Diversity and Vector Capacities.</title>
        <authorList>
            <consortium name="Tick Genome and Microbiome Consortium (TIGMIC)"/>
            <person name="Jia N."/>
            <person name="Wang J."/>
            <person name="Shi W."/>
            <person name="Du L."/>
            <person name="Sun Y."/>
            <person name="Zhan W."/>
            <person name="Jiang J.F."/>
            <person name="Wang Q."/>
            <person name="Zhang B."/>
            <person name="Ji P."/>
            <person name="Bell-Sakyi L."/>
            <person name="Cui X.M."/>
            <person name="Yuan T.T."/>
            <person name="Jiang B.G."/>
            <person name="Yang W.F."/>
            <person name="Lam T.T."/>
            <person name="Chang Q.C."/>
            <person name="Ding S.J."/>
            <person name="Wang X.J."/>
            <person name="Zhu J.G."/>
            <person name="Ruan X.D."/>
            <person name="Zhao L."/>
            <person name="Wei J.T."/>
            <person name="Ye R.Z."/>
            <person name="Que T.C."/>
            <person name="Du C.H."/>
            <person name="Zhou Y.H."/>
            <person name="Cheng J.X."/>
            <person name="Dai P.F."/>
            <person name="Guo W.B."/>
            <person name="Han X.H."/>
            <person name="Huang E.J."/>
            <person name="Li L.F."/>
            <person name="Wei W."/>
            <person name="Gao Y.C."/>
            <person name="Liu J.Z."/>
            <person name="Shao H.Z."/>
            <person name="Wang X."/>
            <person name="Wang C.C."/>
            <person name="Yang T.C."/>
            <person name="Huo Q.B."/>
            <person name="Li W."/>
            <person name="Chen H.Y."/>
            <person name="Chen S.E."/>
            <person name="Zhou L.G."/>
            <person name="Ni X.B."/>
            <person name="Tian J.H."/>
            <person name="Sheng Y."/>
            <person name="Liu T."/>
            <person name="Pan Y.S."/>
            <person name="Xia L.Y."/>
            <person name="Li J."/>
            <person name="Zhao F."/>
            <person name="Cao W.C."/>
        </authorList>
    </citation>
    <scope>NUCLEOTIDE SEQUENCE [LARGE SCALE GENOMIC DNA]</scope>
    <source>
        <strain evidence="3">HaeL-2018</strain>
    </source>
</reference>
<comment type="similarity">
    <text evidence="1">Belongs to the CutC family.</text>
</comment>
<proteinExistence type="inferred from homology"/>